<organism evidence="1 2">
    <name type="scientific">Aequorivita lipolytica</name>
    <dbReference type="NCBI Taxonomy" id="153267"/>
    <lineage>
        <taxon>Bacteria</taxon>
        <taxon>Pseudomonadati</taxon>
        <taxon>Bacteroidota</taxon>
        <taxon>Flavobacteriia</taxon>
        <taxon>Flavobacteriales</taxon>
        <taxon>Flavobacteriaceae</taxon>
        <taxon>Aequorivita</taxon>
    </lineage>
</organism>
<proteinExistence type="predicted"/>
<dbReference type="SUPFAM" id="SSF51161">
    <property type="entry name" value="Trimeric LpxA-like enzymes"/>
    <property type="match status" value="1"/>
</dbReference>
<dbReference type="AlphaFoldDB" id="A0A5C6YPL4"/>
<accession>A0A5C6YPL4</accession>
<keyword evidence="1" id="KW-0012">Acyltransferase</keyword>
<reference evidence="1 2" key="1">
    <citation type="submission" date="2019-08" db="EMBL/GenBank/DDBJ databases">
        <title>Genome of Aequorivita lipolytica Y10-2 (type strain).</title>
        <authorList>
            <person name="Bowman J.P."/>
        </authorList>
    </citation>
    <scope>NUCLEOTIDE SEQUENCE [LARGE SCALE GENOMIC DNA]</scope>
    <source>
        <strain evidence="1 2">Y10-2</strain>
    </source>
</reference>
<sequence length="190" mass="21002">MNKDVKNFLIKIYRSLRIFKYSFLSNNRNKEGNYTAHQPVLSNGLGRLVFGSNVNFGVINSPKFYSSYAYIEARTQNATITFGDNVHINNACSIISEKQITIANNVLIGYNCQIADSDFHDLNKNNRLQTDPFPQEVIVSENVFIGNNVTILKGVVIGANTVVANGSIVTKSFPENVIIGGVPAKILKDL</sequence>
<keyword evidence="2" id="KW-1185">Reference proteome</keyword>
<dbReference type="PANTHER" id="PTHR23416">
    <property type="entry name" value="SIALIC ACID SYNTHASE-RELATED"/>
    <property type="match status" value="1"/>
</dbReference>
<dbReference type="GO" id="GO:0016746">
    <property type="term" value="F:acyltransferase activity"/>
    <property type="evidence" value="ECO:0007669"/>
    <property type="project" value="UniProtKB-KW"/>
</dbReference>
<evidence type="ECO:0000313" key="1">
    <source>
        <dbReference type="EMBL" id="TXD69005.1"/>
    </source>
</evidence>
<name>A0A5C6YPL4_9FLAO</name>
<gene>
    <name evidence="1" type="ORF">ESV24_09650</name>
</gene>
<dbReference type="OrthoDB" id="9801697at2"/>
<dbReference type="EMBL" id="VORU01000007">
    <property type="protein sequence ID" value="TXD69005.1"/>
    <property type="molecule type" value="Genomic_DNA"/>
</dbReference>
<protein>
    <submittedName>
        <fullName evidence="1">Acyltransferase</fullName>
    </submittedName>
</protein>
<dbReference type="InterPro" id="IPR001451">
    <property type="entry name" value="Hexapep"/>
</dbReference>
<dbReference type="InterPro" id="IPR051159">
    <property type="entry name" value="Hexapeptide_acetyltransf"/>
</dbReference>
<comment type="caution">
    <text evidence="1">The sequence shown here is derived from an EMBL/GenBank/DDBJ whole genome shotgun (WGS) entry which is preliminary data.</text>
</comment>
<keyword evidence="1" id="KW-0808">Transferase</keyword>
<dbReference type="InterPro" id="IPR011004">
    <property type="entry name" value="Trimer_LpxA-like_sf"/>
</dbReference>
<dbReference type="CDD" id="cd04647">
    <property type="entry name" value="LbH_MAT_like"/>
    <property type="match status" value="1"/>
</dbReference>
<dbReference type="Gene3D" id="2.160.10.10">
    <property type="entry name" value="Hexapeptide repeat proteins"/>
    <property type="match status" value="1"/>
</dbReference>
<dbReference type="Pfam" id="PF00132">
    <property type="entry name" value="Hexapep"/>
    <property type="match status" value="1"/>
</dbReference>
<evidence type="ECO:0000313" key="2">
    <source>
        <dbReference type="Proteomes" id="UP000321945"/>
    </source>
</evidence>
<dbReference type="Proteomes" id="UP000321945">
    <property type="component" value="Unassembled WGS sequence"/>
</dbReference>